<organism evidence="3 4">
    <name type="scientific">Nitzschia inconspicua</name>
    <dbReference type="NCBI Taxonomy" id="303405"/>
    <lineage>
        <taxon>Eukaryota</taxon>
        <taxon>Sar</taxon>
        <taxon>Stramenopiles</taxon>
        <taxon>Ochrophyta</taxon>
        <taxon>Bacillariophyta</taxon>
        <taxon>Bacillariophyceae</taxon>
        <taxon>Bacillariophycidae</taxon>
        <taxon>Bacillariales</taxon>
        <taxon>Bacillariaceae</taxon>
        <taxon>Nitzschia</taxon>
    </lineage>
</organism>
<comment type="caution">
    <text evidence="3">The sequence shown here is derived from an EMBL/GenBank/DDBJ whole genome shotgun (WGS) entry which is preliminary data.</text>
</comment>
<dbReference type="OrthoDB" id="10681634at2759"/>
<evidence type="ECO:0000256" key="1">
    <source>
        <dbReference type="SAM" id="MobiDB-lite"/>
    </source>
</evidence>
<evidence type="ECO:0000256" key="2">
    <source>
        <dbReference type="SAM" id="SignalP"/>
    </source>
</evidence>
<gene>
    <name evidence="3" type="ORF">IV203_008722</name>
</gene>
<dbReference type="AlphaFoldDB" id="A0A9K3L028"/>
<feature type="region of interest" description="Disordered" evidence="1">
    <location>
        <begin position="55"/>
        <end position="106"/>
    </location>
</feature>
<accession>A0A9K3L028</accession>
<reference evidence="3" key="2">
    <citation type="submission" date="2021-04" db="EMBL/GenBank/DDBJ databases">
        <authorList>
            <person name="Podell S."/>
        </authorList>
    </citation>
    <scope>NUCLEOTIDE SEQUENCE</scope>
    <source>
        <strain evidence="3">Hildebrandi</strain>
    </source>
</reference>
<feature type="compositionally biased region" description="Acidic residues" evidence="1">
    <location>
        <begin position="78"/>
        <end position="104"/>
    </location>
</feature>
<feature type="chain" id="PRO_5039932614" evidence="2">
    <location>
        <begin position="32"/>
        <end position="433"/>
    </location>
</feature>
<keyword evidence="4" id="KW-1185">Reference proteome</keyword>
<dbReference type="Proteomes" id="UP000693970">
    <property type="component" value="Unassembled WGS sequence"/>
</dbReference>
<evidence type="ECO:0000313" key="3">
    <source>
        <dbReference type="EMBL" id="KAG7352674.1"/>
    </source>
</evidence>
<protein>
    <submittedName>
        <fullName evidence="3">Uncharacterized protein</fullName>
    </submittedName>
</protein>
<keyword evidence="2" id="KW-0732">Signal</keyword>
<evidence type="ECO:0000313" key="4">
    <source>
        <dbReference type="Proteomes" id="UP000693970"/>
    </source>
</evidence>
<proteinExistence type="predicted"/>
<sequence length="433" mass="47715">MSLPWPRKPPTMTIMLTMLVAIVVLVVPTDAVLFPTAITKTGPAFVNTIYRRPLSTRGGADMDEIDSSTGGSSKIVDISDEEEDDEEATDVDMESPEDDADDNEWEKNEVERAEIEEDENLSDQEEEIEMEVTEIPEEGETVVEERIETVDEEYNEEGVEYQNDILIQSRVEEDDVRLVAGTTDGELADDEGMDSISTPEDAAELAAVTAGGAVLMAEEDVDVAQDDDNDTVLKEVVAAELEDDIEVTDEMKQVLRNELKYTACDVKLMRPEIASMVVYNKLMRPIEGMPRNWYVEGTGPIGPLRENALKIALAIAVAGAGAAFSLNGGGTEISELLDPLKKVPASIAAFSKSFMKQAKTKVEESSVVVNEALEPEQETTFSEEEMKEMENEVPHSIKPGSKPFLTGNEDKSALDKFLSKIENMIKGFFRIEI</sequence>
<reference evidence="3" key="1">
    <citation type="journal article" date="2021" name="Sci. Rep.">
        <title>Diploid genomic architecture of Nitzschia inconspicua, an elite biomass production diatom.</title>
        <authorList>
            <person name="Oliver A."/>
            <person name="Podell S."/>
            <person name="Pinowska A."/>
            <person name="Traller J.C."/>
            <person name="Smith S.R."/>
            <person name="McClure R."/>
            <person name="Beliaev A."/>
            <person name="Bohutskyi P."/>
            <person name="Hill E.A."/>
            <person name="Rabines A."/>
            <person name="Zheng H."/>
            <person name="Allen L.Z."/>
            <person name="Kuo A."/>
            <person name="Grigoriev I.V."/>
            <person name="Allen A.E."/>
            <person name="Hazlebeck D."/>
            <person name="Allen E.E."/>
        </authorList>
    </citation>
    <scope>NUCLEOTIDE SEQUENCE</scope>
    <source>
        <strain evidence="3">Hildebrandi</strain>
    </source>
</reference>
<dbReference type="EMBL" id="JAGRRH010000017">
    <property type="protein sequence ID" value="KAG7352674.1"/>
    <property type="molecule type" value="Genomic_DNA"/>
</dbReference>
<feature type="signal peptide" evidence="2">
    <location>
        <begin position="1"/>
        <end position="31"/>
    </location>
</feature>
<name>A0A9K3L028_9STRA</name>